<organism evidence="4 5">
    <name type="scientific">Tanacetum coccineum</name>
    <dbReference type="NCBI Taxonomy" id="301880"/>
    <lineage>
        <taxon>Eukaryota</taxon>
        <taxon>Viridiplantae</taxon>
        <taxon>Streptophyta</taxon>
        <taxon>Embryophyta</taxon>
        <taxon>Tracheophyta</taxon>
        <taxon>Spermatophyta</taxon>
        <taxon>Magnoliopsida</taxon>
        <taxon>eudicotyledons</taxon>
        <taxon>Gunneridae</taxon>
        <taxon>Pentapetalae</taxon>
        <taxon>asterids</taxon>
        <taxon>campanulids</taxon>
        <taxon>Asterales</taxon>
        <taxon>Asteraceae</taxon>
        <taxon>Asteroideae</taxon>
        <taxon>Anthemideae</taxon>
        <taxon>Anthemidinae</taxon>
        <taxon>Tanacetum</taxon>
    </lineage>
</organism>
<evidence type="ECO:0000256" key="1">
    <source>
        <dbReference type="ARBA" id="ARBA00001946"/>
    </source>
</evidence>
<dbReference type="PANTHER" id="PTHR31739">
    <property type="entry name" value="ENT-COPALYL DIPHOSPHATE SYNTHASE, CHLOROPLASTIC"/>
    <property type="match status" value="1"/>
</dbReference>
<gene>
    <name evidence="4" type="ORF">Tco_1019074</name>
</gene>
<evidence type="ECO:0000313" key="5">
    <source>
        <dbReference type="Proteomes" id="UP001151760"/>
    </source>
</evidence>
<reference evidence="4" key="2">
    <citation type="submission" date="2022-01" db="EMBL/GenBank/DDBJ databases">
        <authorList>
            <person name="Yamashiro T."/>
            <person name="Shiraishi A."/>
            <person name="Satake H."/>
            <person name="Nakayama K."/>
        </authorList>
    </citation>
    <scope>NUCLEOTIDE SEQUENCE</scope>
</reference>
<keyword evidence="5" id="KW-1185">Reference proteome</keyword>
<protein>
    <submittedName>
        <fullName evidence="4">Ent-copalyl diphosphate synthase, chloroplastic-like protein</fullName>
    </submittedName>
</protein>
<reference evidence="4" key="1">
    <citation type="journal article" date="2022" name="Int. J. Mol. Sci.">
        <title>Draft Genome of Tanacetum Coccineum: Genomic Comparison of Closely Related Tanacetum-Family Plants.</title>
        <authorList>
            <person name="Yamashiro T."/>
            <person name="Shiraishi A."/>
            <person name="Nakayama K."/>
            <person name="Satake H."/>
        </authorList>
    </citation>
    <scope>NUCLEOTIDE SEQUENCE</scope>
</reference>
<dbReference type="Proteomes" id="UP001151760">
    <property type="component" value="Unassembled WGS sequence"/>
</dbReference>
<comment type="cofactor">
    <cofactor evidence="1">
        <name>Mg(2+)</name>
        <dbReference type="ChEBI" id="CHEBI:18420"/>
    </cofactor>
</comment>
<comment type="caution">
    <text evidence="4">The sequence shown here is derived from an EMBL/GenBank/DDBJ whole genome shotgun (WGS) entry which is preliminary data.</text>
</comment>
<sequence length="395" mass="45888">MLISLEGMKDLEWDKLLKLQCTNGSFLCSPAATASAFMQTKDPNCLKYLTDLVAKFNGGAKERLRSMDQTPKTWVRGKYALEVLGMSFHPDRLETRYYLEQYGGEEDVWIAKTLYRMGNISNNKYLELAKLDYNHCQAIHQREWSHIQKWFAHPDIDENLKTRLLWSYYEAAASIFEPERCIERFTWVKTSVLIGMVTSFLTTRSCFTNADMRTFVEEFIINPRNHKNDRKPWHMMMDALHETLNDISSEVLAAHGVDIHPHLHNAWITWLLNWRKGEDIVGEAELIVQAIYMSSGRCLSKESLSHPQYQSISSLTNDICHKLLHKDNNNHTIWSGVDSKMQELVKLVLNDSPNNLDPGLKQMFLTVVKTFYYRAYFDPETISHHIGKVLFDNVI</sequence>
<name>A0ABQ5FXV4_9ASTR</name>
<dbReference type="InterPro" id="IPR036965">
    <property type="entry name" value="Terpene_synth_N_sf"/>
</dbReference>
<dbReference type="Gene3D" id="1.50.10.130">
    <property type="entry name" value="Terpene synthase, N-terminal domain"/>
    <property type="match status" value="1"/>
</dbReference>
<keyword evidence="3" id="KW-0460">Magnesium</keyword>
<dbReference type="Gene3D" id="1.10.600.10">
    <property type="entry name" value="Farnesyl Diphosphate Synthase"/>
    <property type="match status" value="1"/>
</dbReference>
<proteinExistence type="predicted"/>
<evidence type="ECO:0000256" key="2">
    <source>
        <dbReference type="ARBA" id="ARBA00022723"/>
    </source>
</evidence>
<dbReference type="PANTHER" id="PTHR31739:SF4">
    <property type="entry name" value="ENT-COPALYL DIPHOSPHATE SYNTHASE, CHLOROPLASTIC"/>
    <property type="match status" value="1"/>
</dbReference>
<dbReference type="Gene3D" id="1.50.10.160">
    <property type="match status" value="1"/>
</dbReference>
<dbReference type="InterPro" id="IPR008949">
    <property type="entry name" value="Isoprenoid_synthase_dom_sf"/>
</dbReference>
<accession>A0ABQ5FXV4</accession>
<dbReference type="InterPro" id="IPR050148">
    <property type="entry name" value="Terpene_synthase-like"/>
</dbReference>
<dbReference type="EMBL" id="BQNB010017823">
    <property type="protein sequence ID" value="GJT67594.1"/>
    <property type="molecule type" value="Genomic_DNA"/>
</dbReference>
<evidence type="ECO:0000313" key="4">
    <source>
        <dbReference type="EMBL" id="GJT67594.1"/>
    </source>
</evidence>
<dbReference type="SUPFAM" id="SSF48576">
    <property type="entry name" value="Terpenoid synthases"/>
    <property type="match status" value="1"/>
</dbReference>
<keyword evidence="2" id="KW-0479">Metal-binding</keyword>
<evidence type="ECO:0000256" key="3">
    <source>
        <dbReference type="ARBA" id="ARBA00022842"/>
    </source>
</evidence>